<gene>
    <name evidence="1" type="ordered locus">Xcel_0596</name>
</gene>
<dbReference type="EMBL" id="CP001821">
    <property type="protein sequence ID" value="ACZ29635.1"/>
    <property type="molecule type" value="Genomic_DNA"/>
</dbReference>
<keyword evidence="2" id="KW-1185">Reference proteome</keyword>
<organism evidence="1 2">
    <name type="scientific">Xylanimonas cellulosilytica (strain DSM 15894 / JCM 12276 / CECT 5975 / KCTC 9989 / LMG 20990 / NBRC 107835 / XIL07)</name>
    <dbReference type="NCBI Taxonomy" id="446471"/>
    <lineage>
        <taxon>Bacteria</taxon>
        <taxon>Bacillati</taxon>
        <taxon>Actinomycetota</taxon>
        <taxon>Actinomycetes</taxon>
        <taxon>Micrococcales</taxon>
        <taxon>Promicromonosporaceae</taxon>
        <taxon>Xylanimonas</taxon>
    </lineage>
</organism>
<dbReference type="KEGG" id="xce:Xcel_0596"/>
<dbReference type="eggNOG" id="ENOG502ZV10">
    <property type="taxonomic scope" value="Bacteria"/>
</dbReference>
<protein>
    <submittedName>
        <fullName evidence="1">Uncharacterized protein</fullName>
    </submittedName>
</protein>
<name>D1BWQ3_XYLCX</name>
<dbReference type="Proteomes" id="UP000002255">
    <property type="component" value="Chromosome"/>
</dbReference>
<sequence>MPATTPGDRDRARVAVAAAITQRGKSPTAAAGEMGIDQMTLLGFVNGDRWPRAQKRTAIEQWLGWAPGAIDDIVRGAPSPDDSATVTAGRVHLDVRAGDYTDLAPAELNEAVTVATASFLERVRQIRAARPRD</sequence>
<proteinExistence type="predicted"/>
<dbReference type="HOGENOM" id="CLU_1905970_0_0_11"/>
<accession>D1BWQ3</accession>
<dbReference type="AlphaFoldDB" id="D1BWQ3"/>
<evidence type="ECO:0000313" key="2">
    <source>
        <dbReference type="Proteomes" id="UP000002255"/>
    </source>
</evidence>
<reference evidence="2" key="1">
    <citation type="submission" date="2009-11" db="EMBL/GenBank/DDBJ databases">
        <title>The complete chromosome of Xylanimonas cellulosilytica DSM 15894.</title>
        <authorList>
            <consortium name="US DOE Joint Genome Institute (JGI-PGF)"/>
            <person name="Lucas S."/>
            <person name="Copeland A."/>
            <person name="Lapidus A."/>
            <person name="Glavina del Rio T."/>
            <person name="Dalin E."/>
            <person name="Tice H."/>
            <person name="Bruce D."/>
            <person name="Goodwin L."/>
            <person name="Pitluck S."/>
            <person name="Kyrpides N."/>
            <person name="Mavromatis K."/>
            <person name="Ivanova N."/>
            <person name="Mikhailova N."/>
            <person name="Foster B."/>
            <person name="Clum A."/>
            <person name="Brettin T."/>
            <person name="Detter J.C."/>
            <person name="Han C."/>
            <person name="Larimer F."/>
            <person name="Land M."/>
            <person name="Hauser L."/>
            <person name="Markowitz V."/>
            <person name="Cheng J.F."/>
            <person name="Hugenholtz P."/>
            <person name="Woyke T."/>
            <person name="Wu D."/>
            <person name="Gehrich-Schroeter G."/>
            <person name="Schneider S."/>
            <person name="Pukall S.R."/>
            <person name="Klenk H.P."/>
            <person name="Eisen J.A."/>
        </authorList>
    </citation>
    <scope>NUCLEOTIDE SEQUENCE [LARGE SCALE GENOMIC DNA]</scope>
    <source>
        <strain evidence="2">DSM 15894 / CECT 5975 / LMG 20990 / XIL07</strain>
    </source>
</reference>
<reference evidence="1 2" key="2">
    <citation type="journal article" date="2010" name="Stand. Genomic Sci.">
        <title>Complete genome sequence of Xylanimonas cellulosilytica type strain (XIL07).</title>
        <authorList>
            <person name="Foster B."/>
            <person name="Pukall R."/>
            <person name="Abt B."/>
            <person name="Nolan M."/>
            <person name="Glavina Del Rio T."/>
            <person name="Chen F."/>
            <person name="Lucas S."/>
            <person name="Tice H."/>
            <person name="Pitluck S."/>
            <person name="Cheng J.-F."/>
            <person name="Chertkov O."/>
            <person name="Brettin T."/>
            <person name="Han C."/>
            <person name="Detter J.C."/>
            <person name="Bruce D."/>
            <person name="Goodwin L."/>
            <person name="Ivanova N."/>
            <person name="Mavromatis K."/>
            <person name="Pati A."/>
            <person name="Mikhailova N."/>
            <person name="Chen A."/>
            <person name="Palaniappan K."/>
            <person name="Land M."/>
            <person name="Hauser L."/>
            <person name="Chang Y.-J."/>
            <person name="Jeffries C.D."/>
            <person name="Chain P."/>
            <person name="Rohde M."/>
            <person name="Goeker M."/>
            <person name="Bristow J."/>
            <person name="Eisen J.A."/>
            <person name="Markowitz V."/>
            <person name="Hugenholtz P."/>
            <person name="Kyrpides N.C."/>
            <person name="Klenk H.-P."/>
            <person name="Lapidus A."/>
        </authorList>
    </citation>
    <scope>NUCLEOTIDE SEQUENCE [LARGE SCALE GENOMIC DNA]</scope>
    <source>
        <strain evidence="2">DSM 15894 / CECT 5975 / LMG 20990 / XIL07</strain>
    </source>
</reference>
<evidence type="ECO:0000313" key="1">
    <source>
        <dbReference type="EMBL" id="ACZ29635.1"/>
    </source>
</evidence>